<protein>
    <submittedName>
        <fullName evidence="2">Uncharacterized protein</fullName>
    </submittedName>
</protein>
<gene>
    <name evidence="2" type="ORF">GRI41_07130</name>
</gene>
<accession>A0A844ZS76</accession>
<keyword evidence="3" id="KW-1185">Reference proteome</keyword>
<sequence>MPSDSTRPAQTQFDLAAQTVFLEALATFGSVRSAARRAGHSHQSAYRMRRSSRAFRRAWDAAMLVAREGAAGELAERAMNGVEEPVFYHGEEVGKRRRYSDRLLLAHLGRLDKLAASEDAAALAEDFDAMLERFGKGEELRDETSPALSPQPERNSDQNSGPSGPCLSETEGSTAPPCPNCGGACDVPFAHVRGLLGPEDCQWFGNRLERMDAARPLGAKNPHELAAEAVPKCGELRPDPIDHAGAIEALQLEAFEAGVHEWWLVTGEEEMLASCAGESSD</sequence>
<dbReference type="EMBL" id="WTYX01000001">
    <property type="protein sequence ID" value="MXO90588.1"/>
    <property type="molecule type" value="Genomic_DNA"/>
</dbReference>
<comment type="caution">
    <text evidence="2">The sequence shown here is derived from an EMBL/GenBank/DDBJ whole genome shotgun (WGS) entry which is preliminary data.</text>
</comment>
<dbReference type="RefSeq" id="WP_160604025.1">
    <property type="nucleotide sequence ID" value="NZ_WTYX01000001.1"/>
</dbReference>
<name>A0A844ZS76_9SPHN</name>
<dbReference type="OrthoDB" id="7428067at2"/>
<evidence type="ECO:0000256" key="1">
    <source>
        <dbReference type="SAM" id="MobiDB-lite"/>
    </source>
</evidence>
<dbReference type="Proteomes" id="UP000442714">
    <property type="component" value="Unassembled WGS sequence"/>
</dbReference>
<evidence type="ECO:0000313" key="3">
    <source>
        <dbReference type="Proteomes" id="UP000442714"/>
    </source>
</evidence>
<reference evidence="2 3" key="1">
    <citation type="submission" date="2019-12" db="EMBL/GenBank/DDBJ databases">
        <title>Genomic-based taxomic classification of the family Erythrobacteraceae.</title>
        <authorList>
            <person name="Xu L."/>
        </authorList>
    </citation>
    <scope>NUCLEOTIDE SEQUENCE [LARGE SCALE GENOMIC DNA]</scope>
    <source>
        <strain evidence="2 3">KCTC 52763</strain>
    </source>
</reference>
<proteinExistence type="predicted"/>
<feature type="region of interest" description="Disordered" evidence="1">
    <location>
        <begin position="138"/>
        <end position="173"/>
    </location>
</feature>
<evidence type="ECO:0000313" key="2">
    <source>
        <dbReference type="EMBL" id="MXO90588.1"/>
    </source>
</evidence>
<organism evidence="2 3">
    <name type="scientific">Pontixanthobacter aquaemixtae</name>
    <dbReference type="NCBI Taxonomy" id="1958940"/>
    <lineage>
        <taxon>Bacteria</taxon>
        <taxon>Pseudomonadati</taxon>
        <taxon>Pseudomonadota</taxon>
        <taxon>Alphaproteobacteria</taxon>
        <taxon>Sphingomonadales</taxon>
        <taxon>Erythrobacteraceae</taxon>
        <taxon>Pontixanthobacter</taxon>
    </lineage>
</organism>
<dbReference type="AlphaFoldDB" id="A0A844ZS76"/>